<dbReference type="GO" id="GO:0008360">
    <property type="term" value="P:regulation of cell shape"/>
    <property type="evidence" value="ECO:0007669"/>
    <property type="project" value="UniProtKB-KW"/>
</dbReference>
<dbReference type="EMBL" id="OBMM01000001">
    <property type="protein sequence ID" value="SOB94780.1"/>
    <property type="molecule type" value="Genomic_DNA"/>
</dbReference>
<dbReference type="SUPFAM" id="SSF56601">
    <property type="entry name" value="beta-lactamase/transpeptidase-like"/>
    <property type="match status" value="1"/>
</dbReference>
<evidence type="ECO:0000313" key="17">
    <source>
        <dbReference type="EMBL" id="SOB94780.1"/>
    </source>
</evidence>
<dbReference type="Gene3D" id="3.30.1390.30">
    <property type="entry name" value="Penicillin-binding protein 2a, domain 3"/>
    <property type="match status" value="1"/>
</dbReference>
<keyword evidence="17" id="KW-0808">Transferase</keyword>
<organism evidence="16 19">
    <name type="scientific">Thalassospira xiamenensis</name>
    <dbReference type="NCBI Taxonomy" id="220697"/>
    <lineage>
        <taxon>Bacteria</taxon>
        <taxon>Pseudomonadati</taxon>
        <taxon>Pseudomonadota</taxon>
        <taxon>Alphaproteobacteria</taxon>
        <taxon>Rhodospirillales</taxon>
        <taxon>Thalassospiraceae</taxon>
        <taxon>Thalassospira</taxon>
    </lineage>
</organism>
<feature type="domain" description="Penicillin-binding protein transpeptidase" evidence="14">
    <location>
        <begin position="263"/>
        <end position="602"/>
    </location>
</feature>
<dbReference type="InterPro" id="IPR017790">
    <property type="entry name" value="Penicillin-binding_protein_2"/>
</dbReference>
<dbReference type="GO" id="GO:0008658">
    <property type="term" value="F:penicillin binding"/>
    <property type="evidence" value="ECO:0007669"/>
    <property type="project" value="InterPro"/>
</dbReference>
<protein>
    <submittedName>
        <fullName evidence="16">Penicillin-binding protein</fullName>
    </submittedName>
    <submittedName>
        <fullName evidence="17">Peptidoglycan glycosyltransferase</fullName>
    </submittedName>
</protein>
<name>A0A154KVT6_9PROT</name>
<evidence type="ECO:0000259" key="15">
    <source>
        <dbReference type="Pfam" id="PF03717"/>
    </source>
</evidence>
<dbReference type="InterPro" id="IPR005311">
    <property type="entry name" value="PBP_dimer"/>
</dbReference>
<feature type="domain" description="Penicillin-binding protein dimerisation" evidence="15">
    <location>
        <begin position="60"/>
        <end position="229"/>
    </location>
</feature>
<evidence type="ECO:0000313" key="16">
    <source>
        <dbReference type="EMBL" id="RCK46905.1"/>
    </source>
</evidence>
<dbReference type="GO" id="GO:0009002">
    <property type="term" value="F:serine-type D-Ala-D-Ala carboxypeptidase activity"/>
    <property type="evidence" value="ECO:0007669"/>
    <property type="project" value="InterPro"/>
</dbReference>
<evidence type="ECO:0000313" key="18">
    <source>
        <dbReference type="Proteomes" id="UP000219068"/>
    </source>
</evidence>
<evidence type="ECO:0000256" key="6">
    <source>
        <dbReference type="ARBA" id="ARBA00022670"/>
    </source>
</evidence>
<dbReference type="Proteomes" id="UP000252266">
    <property type="component" value="Unassembled WGS sequence"/>
</dbReference>
<keyword evidence="6" id="KW-0645">Protease</keyword>
<dbReference type="InterPro" id="IPR036138">
    <property type="entry name" value="PBP_dimer_sf"/>
</dbReference>
<dbReference type="Proteomes" id="UP000219068">
    <property type="component" value="Unassembled WGS sequence"/>
</dbReference>
<evidence type="ECO:0000256" key="9">
    <source>
        <dbReference type="ARBA" id="ARBA00022960"/>
    </source>
</evidence>
<reference evidence="16 19" key="1">
    <citation type="submission" date="2014-07" db="EMBL/GenBank/DDBJ databases">
        <title>Draft genome sequence of Thalassospira xiamenensis IB13.</title>
        <authorList>
            <person name="Lai Q."/>
            <person name="Shao Z."/>
        </authorList>
    </citation>
    <scope>NUCLEOTIDE SEQUENCE [LARGE SCALE GENOMIC DNA]</scope>
    <source>
        <strain evidence="16 19">IB13</strain>
    </source>
</reference>
<keyword evidence="13" id="KW-0961">Cell wall biogenesis/degradation</keyword>
<dbReference type="EMBL" id="JPWJ01000011">
    <property type="protein sequence ID" value="RCK46905.1"/>
    <property type="molecule type" value="Genomic_DNA"/>
</dbReference>
<keyword evidence="9" id="KW-0133">Cell shape</keyword>
<dbReference type="FunFam" id="3.40.710.10:FF:000024">
    <property type="entry name" value="Penicillin-binding protein 2"/>
    <property type="match status" value="1"/>
</dbReference>
<dbReference type="GO" id="GO:0005886">
    <property type="term" value="C:plasma membrane"/>
    <property type="evidence" value="ECO:0007669"/>
    <property type="project" value="UniProtKB-SubCell"/>
</dbReference>
<dbReference type="Pfam" id="PF00905">
    <property type="entry name" value="Transpeptidase"/>
    <property type="match status" value="1"/>
</dbReference>
<dbReference type="GO" id="GO:0006508">
    <property type="term" value="P:proteolysis"/>
    <property type="evidence" value="ECO:0007669"/>
    <property type="project" value="UniProtKB-KW"/>
</dbReference>
<evidence type="ECO:0000313" key="19">
    <source>
        <dbReference type="Proteomes" id="UP000252266"/>
    </source>
</evidence>
<dbReference type="InterPro" id="IPR012338">
    <property type="entry name" value="Beta-lactam/transpept-like"/>
</dbReference>
<dbReference type="Gene3D" id="3.40.710.10">
    <property type="entry name" value="DD-peptidase/beta-lactamase superfamily"/>
    <property type="match status" value="1"/>
</dbReference>
<evidence type="ECO:0000259" key="14">
    <source>
        <dbReference type="Pfam" id="PF00905"/>
    </source>
</evidence>
<evidence type="ECO:0000256" key="12">
    <source>
        <dbReference type="ARBA" id="ARBA00023136"/>
    </source>
</evidence>
<keyword evidence="10" id="KW-0573">Peptidoglycan synthesis</keyword>
<dbReference type="AlphaFoldDB" id="A0A154KVT6"/>
<dbReference type="InterPro" id="IPR050515">
    <property type="entry name" value="Beta-lactam/transpept"/>
</dbReference>
<dbReference type="PANTHER" id="PTHR30627">
    <property type="entry name" value="PEPTIDOGLYCAN D,D-TRANSPEPTIDASE"/>
    <property type="match status" value="1"/>
</dbReference>
<dbReference type="Pfam" id="PF03717">
    <property type="entry name" value="PBP_dimer"/>
    <property type="match status" value="1"/>
</dbReference>
<gene>
    <name evidence="17" type="ORF">SAMN05428964_1011221</name>
    <name evidence="16" type="ORF">TH44_18925</name>
</gene>
<keyword evidence="12" id="KW-0472">Membrane</keyword>
<dbReference type="InterPro" id="IPR001460">
    <property type="entry name" value="PCN-bd_Tpept"/>
</dbReference>
<evidence type="ECO:0000256" key="1">
    <source>
        <dbReference type="ARBA" id="ARBA00004167"/>
    </source>
</evidence>
<keyword evidence="8" id="KW-0378">Hydrolase</keyword>
<keyword evidence="5" id="KW-0121">Carboxypeptidase</keyword>
<evidence type="ECO:0000256" key="7">
    <source>
        <dbReference type="ARBA" id="ARBA00022692"/>
    </source>
</evidence>
<dbReference type="GO" id="GO:0009252">
    <property type="term" value="P:peptidoglycan biosynthetic process"/>
    <property type="evidence" value="ECO:0007669"/>
    <property type="project" value="UniProtKB-KW"/>
</dbReference>
<dbReference type="GO" id="GO:0071972">
    <property type="term" value="F:peptidoglycan L,D-transpeptidase activity"/>
    <property type="evidence" value="ECO:0007669"/>
    <property type="project" value="TreeGrafter"/>
</dbReference>
<dbReference type="SUPFAM" id="SSF56519">
    <property type="entry name" value="Penicillin binding protein dimerisation domain"/>
    <property type="match status" value="1"/>
</dbReference>
<evidence type="ECO:0000256" key="10">
    <source>
        <dbReference type="ARBA" id="ARBA00022984"/>
    </source>
</evidence>
<evidence type="ECO:0000256" key="5">
    <source>
        <dbReference type="ARBA" id="ARBA00022645"/>
    </source>
</evidence>
<keyword evidence="11" id="KW-1133">Transmembrane helix</keyword>
<dbReference type="PANTHER" id="PTHR30627:SF2">
    <property type="entry name" value="PEPTIDOGLYCAN D,D-TRANSPEPTIDASE MRDA"/>
    <property type="match status" value="1"/>
</dbReference>
<evidence type="ECO:0000256" key="13">
    <source>
        <dbReference type="ARBA" id="ARBA00023316"/>
    </source>
</evidence>
<evidence type="ECO:0000256" key="4">
    <source>
        <dbReference type="ARBA" id="ARBA00022519"/>
    </source>
</evidence>
<accession>A0A154KVT6</accession>
<keyword evidence="4" id="KW-0997">Cell inner membrane</keyword>
<sequence length="639" mass="70780">MWHRDSDRFRMFTRRALMLGAGQGVLLTGLAARMYYLQVMESDRYRVLADENRISHRLLPPPRGLITDRFGAPVAVNRQNYHIMIVREQAQDVRRTLEILDQIIELGPDTIERVERDVARRRSFVPVTVRDNLTWEEVARVGVNAPDLPGLIIDAGRSRDYPEGPHLAHTLGYVAAVSEKELTGDPLLELPGFRIGKNGIEKIYDLALRGSAGTSQVEVNALGRVIRELDREEGDSGSTVVMTLDLELQRYANQRLSRKESASAVVMDIHNGEVLAMASHPTYDPNAFTNGISHKLWNSLVNNEYSPLSNKAITGTYAPGSTFKMCVALAGLEAGVVTANQRFFCPGHLDLGNARFHCWKRGGHGWVDMHDSMKHSCDVYYYEISQKIGIDRIAAMANKLGLGELTGIDLPNERSGLIPTKDWKEIQLGKRWQGGETLISSIGQGYVLATPLQLATMVARIASGKAVKPHLTRDHVTPEGITSRQNEEFPELQVNRANLARIRDGMNGVTNELRGTAHRSRIDIKGMEMAGKTGTSQVRRITMRERQTTGVLDNDELPWKYRDHALFVAFAPVDNPRYACAVVVDHGGSGSGIAAPIARDILLKAQELKSARPGISAANIASTAELLHPALRDRDEEEG</sequence>
<keyword evidence="3" id="KW-1003">Cell membrane</keyword>
<dbReference type="Gene3D" id="3.90.1310.10">
    <property type="entry name" value="Penicillin-binding protein 2a (Domain 2)"/>
    <property type="match status" value="1"/>
</dbReference>
<evidence type="ECO:0000256" key="11">
    <source>
        <dbReference type="ARBA" id="ARBA00022989"/>
    </source>
</evidence>
<dbReference type="GO" id="GO:0016740">
    <property type="term" value="F:transferase activity"/>
    <property type="evidence" value="ECO:0007669"/>
    <property type="project" value="UniProtKB-KW"/>
</dbReference>
<dbReference type="GO" id="GO:0071555">
    <property type="term" value="P:cell wall organization"/>
    <property type="evidence" value="ECO:0007669"/>
    <property type="project" value="UniProtKB-KW"/>
</dbReference>
<comment type="subcellular location">
    <subcellularLocation>
        <location evidence="2">Cell membrane</location>
    </subcellularLocation>
    <subcellularLocation>
        <location evidence="1">Membrane</location>
        <topology evidence="1">Single-pass membrane protein</topology>
    </subcellularLocation>
</comment>
<evidence type="ECO:0000256" key="8">
    <source>
        <dbReference type="ARBA" id="ARBA00022801"/>
    </source>
</evidence>
<evidence type="ECO:0000256" key="2">
    <source>
        <dbReference type="ARBA" id="ARBA00004236"/>
    </source>
</evidence>
<keyword evidence="7" id="KW-0812">Transmembrane</keyword>
<dbReference type="NCBIfam" id="TIGR03423">
    <property type="entry name" value="pbp2_mrdA"/>
    <property type="match status" value="1"/>
</dbReference>
<proteinExistence type="predicted"/>
<reference evidence="17 18" key="2">
    <citation type="submission" date="2017-08" db="EMBL/GenBank/DDBJ databases">
        <authorList>
            <person name="de Groot N.N."/>
        </authorList>
    </citation>
    <scope>NUCLEOTIDE SEQUENCE [LARGE SCALE GENOMIC DNA]</scope>
    <source>
        <strain evidence="17 18">USBA 78</strain>
    </source>
</reference>
<evidence type="ECO:0000256" key="3">
    <source>
        <dbReference type="ARBA" id="ARBA00022475"/>
    </source>
</evidence>